<dbReference type="EMBL" id="JAEPRE010000017">
    <property type="protein sequence ID" value="KAG2236490.1"/>
    <property type="molecule type" value="Genomic_DNA"/>
</dbReference>
<organism evidence="1 2">
    <name type="scientific">Thamnidium elegans</name>
    <dbReference type="NCBI Taxonomy" id="101142"/>
    <lineage>
        <taxon>Eukaryota</taxon>
        <taxon>Fungi</taxon>
        <taxon>Fungi incertae sedis</taxon>
        <taxon>Mucoromycota</taxon>
        <taxon>Mucoromycotina</taxon>
        <taxon>Mucoromycetes</taxon>
        <taxon>Mucorales</taxon>
        <taxon>Mucorineae</taxon>
        <taxon>Mucoraceae</taxon>
        <taxon>Thamnidium</taxon>
    </lineage>
</organism>
<comment type="caution">
    <text evidence="1">The sequence shown here is derived from an EMBL/GenBank/DDBJ whole genome shotgun (WGS) entry which is preliminary data.</text>
</comment>
<sequence>MQKQQLQQGHSGKEIDALLSQIGQTILNKEDDEKEESTKKPIADLTVLIQATAEQDVLETQMNAILLQSMEPKSIHILYSDASIKEKLKSMVQSSHIPVTFIRSMIPIVNKEFYQVRDASWLVTQPSSSIITTEYTWILEPYVIPENEYIYSTYGLLKTDEYKSTLIGYQAAVLHTKSNKLECFLSSTIATSRKVDMIHGSWLLRTSWLHTLHQELNSNALDLPLAYFISNSLLYSANINSIVIPSKLKPITTSSFCTNWNFILRHANFHSVLPHVVDRQKIAKGNVLMVLLDGYAHAFEFMSLVCKLLQHQQIHVILTDGLSYTMFQDLLDRVECQYNNKVFVHDLSTAYNRGGVDESGIDYTVPVTRLLKFIQPQVLIQLKDNENSFFYRAIQTASQVMNITSISLPMGQVNRALWISDLSVEALRHWHSIKLDLVVITDRRPESLSRLLTSLNQAYYLGDDTMELMIHMEQSADRVTQQVVESFDWKHGPKMIRHRIRKGGLMPAIIESWYPSDNNHYGVLLEDDIELSPLFYVWAKYNILKYRYSSNESNAYQHVYGVSLYSPRNLELLPEGRRPFDPSPVLTASGYDARAPYATQVPCSWGAVYFPEHWRMFHTYLTSRIEKEDTWKGYYNITVPGSRSSNWKKSWKKYFIELTYLRAYVMIYPNFKDFESFSTNHLEYGTHVKDNGRTESKVSQFLVPLMQRDTILEQLPEHGLPTFDQMPVMDLWGRIKTVNELDEVAANWHKKVSICRRKPDSFDPSDLLCPFEENILKATKIEKKH</sequence>
<reference evidence="1" key="1">
    <citation type="submission" date="2021-01" db="EMBL/GenBank/DDBJ databases">
        <title>Metabolic potential, ecology and presence of endohyphal bacteria is reflected in genomic diversity of Mucoromycotina.</title>
        <authorList>
            <person name="Muszewska A."/>
            <person name="Okrasinska A."/>
            <person name="Steczkiewicz K."/>
            <person name="Drgas O."/>
            <person name="Orlowska M."/>
            <person name="Perlinska-Lenart U."/>
            <person name="Aleksandrzak-Piekarczyk T."/>
            <person name="Szatraj K."/>
            <person name="Zielenkiewicz U."/>
            <person name="Pilsyk S."/>
            <person name="Malc E."/>
            <person name="Mieczkowski P."/>
            <person name="Kruszewska J.S."/>
            <person name="Biernat P."/>
            <person name="Pawlowska J."/>
        </authorList>
    </citation>
    <scope>NUCLEOTIDE SEQUENCE</scope>
    <source>
        <strain evidence="1">WA0000018081</strain>
    </source>
</reference>
<dbReference type="Gene3D" id="3.90.550.10">
    <property type="entry name" value="Spore Coat Polysaccharide Biosynthesis Protein SpsA, Chain A"/>
    <property type="match status" value="1"/>
</dbReference>
<dbReference type="PANTHER" id="PTHR33604:SF3">
    <property type="entry name" value="OSJNBA0004B13.7 PROTEIN"/>
    <property type="match status" value="1"/>
</dbReference>
<proteinExistence type="predicted"/>
<evidence type="ECO:0000313" key="2">
    <source>
        <dbReference type="Proteomes" id="UP000613177"/>
    </source>
</evidence>
<protein>
    <submittedName>
        <fullName evidence="1">Uncharacterized protein</fullName>
    </submittedName>
</protein>
<keyword evidence="2" id="KW-1185">Reference proteome</keyword>
<dbReference type="Proteomes" id="UP000613177">
    <property type="component" value="Unassembled WGS sequence"/>
</dbReference>
<accession>A0A8H7SXZ9</accession>
<name>A0A8H7SXZ9_9FUNG</name>
<dbReference type="AlphaFoldDB" id="A0A8H7SXZ9"/>
<gene>
    <name evidence="1" type="ORF">INT48_003281</name>
</gene>
<evidence type="ECO:0000313" key="1">
    <source>
        <dbReference type="EMBL" id="KAG2236490.1"/>
    </source>
</evidence>
<dbReference type="PANTHER" id="PTHR33604">
    <property type="entry name" value="OSJNBA0004B13.7 PROTEIN"/>
    <property type="match status" value="1"/>
</dbReference>
<dbReference type="InterPro" id="IPR029044">
    <property type="entry name" value="Nucleotide-diphossugar_trans"/>
</dbReference>